<dbReference type="PROSITE" id="PS50887">
    <property type="entry name" value="GGDEF"/>
    <property type="match status" value="1"/>
</dbReference>
<accession>Q0F0C5</accession>
<dbReference type="OrthoDB" id="9813903at2"/>
<dbReference type="eggNOG" id="COG2199">
    <property type="taxonomic scope" value="Bacteria"/>
</dbReference>
<dbReference type="InterPro" id="IPR043128">
    <property type="entry name" value="Rev_trsase/Diguanyl_cyclase"/>
</dbReference>
<reference evidence="3 4" key="1">
    <citation type="submission" date="2006-09" db="EMBL/GenBank/DDBJ databases">
        <authorList>
            <person name="Emerson D."/>
            <person name="Ferriera S."/>
            <person name="Johnson J."/>
            <person name="Kravitz S."/>
            <person name="Halpern A."/>
            <person name="Remington K."/>
            <person name="Beeson K."/>
            <person name="Tran B."/>
            <person name="Rogers Y.-H."/>
            <person name="Friedman R."/>
            <person name="Venter J.C."/>
        </authorList>
    </citation>
    <scope>NUCLEOTIDE SEQUENCE [LARGE SCALE GENOMIC DNA]</scope>
    <source>
        <strain evidence="3 4">PV-1</strain>
    </source>
</reference>
<evidence type="ECO:0000313" key="3">
    <source>
        <dbReference type="EMBL" id="EAU55103.1"/>
    </source>
</evidence>
<dbReference type="SUPFAM" id="SSF55073">
    <property type="entry name" value="Nucleotide cyclase"/>
    <property type="match status" value="1"/>
</dbReference>
<dbReference type="Proteomes" id="UP000005297">
    <property type="component" value="Unassembled WGS sequence"/>
</dbReference>
<dbReference type="InParanoid" id="Q0F0C5"/>
<dbReference type="Pfam" id="PF00571">
    <property type="entry name" value="CBS"/>
    <property type="match status" value="1"/>
</dbReference>
<dbReference type="GO" id="GO:0052621">
    <property type="term" value="F:diguanylate cyclase activity"/>
    <property type="evidence" value="ECO:0007669"/>
    <property type="project" value="UniProtKB-EC"/>
</dbReference>
<dbReference type="SMART" id="SM00267">
    <property type="entry name" value="GGDEF"/>
    <property type="match status" value="1"/>
</dbReference>
<dbReference type="InterPro" id="IPR000160">
    <property type="entry name" value="GGDEF_dom"/>
</dbReference>
<dbReference type="STRING" id="314344.AL013_10725"/>
<dbReference type="Pfam" id="PF00990">
    <property type="entry name" value="GGDEF"/>
    <property type="match status" value="1"/>
</dbReference>
<organism evidence="3 4">
    <name type="scientific">Mariprofundus ferrooxydans PV-1</name>
    <dbReference type="NCBI Taxonomy" id="314345"/>
    <lineage>
        <taxon>Bacteria</taxon>
        <taxon>Pseudomonadati</taxon>
        <taxon>Pseudomonadota</taxon>
        <taxon>Candidatius Mariprofundia</taxon>
        <taxon>Mariprofundales</taxon>
        <taxon>Mariprofundaceae</taxon>
        <taxon>Mariprofundus</taxon>
    </lineage>
</organism>
<dbReference type="PANTHER" id="PTHR45138">
    <property type="entry name" value="REGULATORY COMPONENTS OF SENSORY TRANSDUCTION SYSTEM"/>
    <property type="match status" value="1"/>
</dbReference>
<dbReference type="EC" id="2.7.7.65" evidence="1"/>
<dbReference type="HOGENOM" id="CLU_067302_0_0_0"/>
<protein>
    <recommendedName>
        <fullName evidence="1">diguanylate cyclase</fullName>
        <ecNumber evidence="1">2.7.7.65</ecNumber>
    </recommendedName>
</protein>
<feature type="domain" description="GGDEF" evidence="2">
    <location>
        <begin position="181"/>
        <end position="331"/>
    </location>
</feature>
<dbReference type="PANTHER" id="PTHR45138:SF25">
    <property type="entry name" value="GGDEF DOMAIN PROTEIN"/>
    <property type="match status" value="1"/>
</dbReference>
<keyword evidence="4" id="KW-1185">Reference proteome</keyword>
<sequence length="333" mass="37544">MFDVSNAQIRAVETEPDEVLAAAALQYAEPVNGGAMATAVLERFRRDENLMALPVVDAEMRPLGLVTRRKILSVFGHKFSHELYRRKQVDFLMEESAIVLDIRVGIEKISHTMTDREAYCAFDPAIITSDGVYSGMLSVISVLRSITQSRIEQAFDCNPLTHLPGNNSINMEIDRRLQGGGLFVLAYIDLDFFKVFNDHYGYERGDRVIQLVAELLRDCTGPDDFTGHVGGDDFVILFEPEQWRSRAERLLDHFQRESALLYDASDREQGYLVGENRQGERMCFQLMSLSVAAVPCDPGVFRSHIELAEVASEVKHKAKLVPGNSIVVNQRHY</sequence>
<dbReference type="InterPro" id="IPR050469">
    <property type="entry name" value="Diguanylate_Cyclase"/>
</dbReference>
<dbReference type="AlphaFoldDB" id="Q0F0C5"/>
<dbReference type="Gene3D" id="3.10.580.10">
    <property type="entry name" value="CBS-domain"/>
    <property type="match status" value="1"/>
</dbReference>
<proteinExistence type="predicted"/>
<dbReference type="Gene3D" id="3.30.70.270">
    <property type="match status" value="1"/>
</dbReference>
<gene>
    <name evidence="3" type="ORF">SPV1_07159</name>
</gene>
<dbReference type="InterPro" id="IPR000644">
    <property type="entry name" value="CBS_dom"/>
</dbReference>
<name>Q0F0C5_9PROT</name>
<dbReference type="InterPro" id="IPR046342">
    <property type="entry name" value="CBS_dom_sf"/>
</dbReference>
<dbReference type="SUPFAM" id="SSF54631">
    <property type="entry name" value="CBS-domain pair"/>
    <property type="match status" value="1"/>
</dbReference>
<dbReference type="GO" id="GO:0043709">
    <property type="term" value="P:cell adhesion involved in single-species biofilm formation"/>
    <property type="evidence" value="ECO:0007669"/>
    <property type="project" value="TreeGrafter"/>
</dbReference>
<evidence type="ECO:0000256" key="1">
    <source>
        <dbReference type="ARBA" id="ARBA00012528"/>
    </source>
</evidence>
<evidence type="ECO:0000313" key="4">
    <source>
        <dbReference type="Proteomes" id="UP000005297"/>
    </source>
</evidence>
<dbReference type="InterPro" id="IPR029787">
    <property type="entry name" value="Nucleotide_cyclase"/>
</dbReference>
<dbReference type="GO" id="GO:1902201">
    <property type="term" value="P:negative regulation of bacterial-type flagellum-dependent cell motility"/>
    <property type="evidence" value="ECO:0007669"/>
    <property type="project" value="TreeGrafter"/>
</dbReference>
<dbReference type="RefSeq" id="WP_009851724.1">
    <property type="nucleotide sequence ID" value="NZ_DS022295.1"/>
</dbReference>
<dbReference type="GO" id="GO:0005886">
    <property type="term" value="C:plasma membrane"/>
    <property type="evidence" value="ECO:0007669"/>
    <property type="project" value="TreeGrafter"/>
</dbReference>
<dbReference type="CDD" id="cd01949">
    <property type="entry name" value="GGDEF"/>
    <property type="match status" value="1"/>
</dbReference>
<dbReference type="EMBL" id="AATS01000004">
    <property type="protein sequence ID" value="EAU55103.1"/>
    <property type="molecule type" value="Genomic_DNA"/>
</dbReference>
<evidence type="ECO:0000259" key="2">
    <source>
        <dbReference type="PROSITE" id="PS50887"/>
    </source>
</evidence>
<dbReference type="NCBIfam" id="TIGR00254">
    <property type="entry name" value="GGDEF"/>
    <property type="match status" value="1"/>
</dbReference>
<comment type="caution">
    <text evidence="3">The sequence shown here is derived from an EMBL/GenBank/DDBJ whole genome shotgun (WGS) entry which is preliminary data.</text>
</comment>